<keyword evidence="1" id="KW-0732">Signal</keyword>
<organism evidence="2 3">
    <name type="scientific">Prunus persica</name>
    <name type="common">Peach</name>
    <name type="synonym">Amygdalus persica</name>
    <dbReference type="NCBI Taxonomy" id="3760"/>
    <lineage>
        <taxon>Eukaryota</taxon>
        <taxon>Viridiplantae</taxon>
        <taxon>Streptophyta</taxon>
        <taxon>Embryophyta</taxon>
        <taxon>Tracheophyta</taxon>
        <taxon>Spermatophyta</taxon>
        <taxon>Magnoliopsida</taxon>
        <taxon>eudicotyledons</taxon>
        <taxon>Gunneridae</taxon>
        <taxon>Pentapetalae</taxon>
        <taxon>rosids</taxon>
        <taxon>fabids</taxon>
        <taxon>Rosales</taxon>
        <taxon>Rosaceae</taxon>
        <taxon>Amygdaloideae</taxon>
        <taxon>Amygdaleae</taxon>
        <taxon>Prunus</taxon>
    </lineage>
</organism>
<proteinExistence type="predicted"/>
<sequence>MGPYSHWNGTFIVQHLRKVLVCLMCWLDNCTEPACYSHQKVPQYCPSNFSSGEALERSVSSVFFQILKHRKHNSYYEEHIHEHLDSHLHMNPDHANRIKNLLKKSLTRSLNKKST</sequence>
<dbReference type="EMBL" id="CM007652">
    <property type="protein sequence ID" value="ONI24639.1"/>
    <property type="molecule type" value="Genomic_DNA"/>
</dbReference>
<evidence type="ECO:0000313" key="3">
    <source>
        <dbReference type="Proteomes" id="UP000006882"/>
    </source>
</evidence>
<dbReference type="Proteomes" id="UP000006882">
    <property type="component" value="Chromosome G2"/>
</dbReference>
<evidence type="ECO:0000313" key="2">
    <source>
        <dbReference type="EMBL" id="ONI24639.1"/>
    </source>
</evidence>
<feature type="signal peptide" evidence="1">
    <location>
        <begin position="1"/>
        <end position="30"/>
    </location>
</feature>
<evidence type="ECO:0000256" key="1">
    <source>
        <dbReference type="SAM" id="SignalP"/>
    </source>
</evidence>
<keyword evidence="3" id="KW-1185">Reference proteome</keyword>
<dbReference type="AlphaFoldDB" id="A0A251QLD2"/>
<dbReference type="Gramene" id="ONI24639">
    <property type="protein sequence ID" value="ONI24639"/>
    <property type="gene ID" value="PRUPE_2G251700"/>
</dbReference>
<gene>
    <name evidence="2" type="ORF">PRUPE_2G251700</name>
</gene>
<reference evidence="2 3" key="1">
    <citation type="journal article" date="2013" name="Nat. Genet.">
        <title>The high-quality draft genome of peach (Prunus persica) identifies unique patterns of genetic diversity, domestication and genome evolution.</title>
        <authorList>
            <consortium name="International Peach Genome Initiative"/>
            <person name="Verde I."/>
            <person name="Abbott A.G."/>
            <person name="Scalabrin S."/>
            <person name="Jung S."/>
            <person name="Shu S."/>
            <person name="Marroni F."/>
            <person name="Zhebentyayeva T."/>
            <person name="Dettori M.T."/>
            <person name="Grimwood J."/>
            <person name="Cattonaro F."/>
            <person name="Zuccolo A."/>
            <person name="Rossini L."/>
            <person name="Jenkins J."/>
            <person name="Vendramin E."/>
            <person name="Meisel L.A."/>
            <person name="Decroocq V."/>
            <person name="Sosinski B."/>
            <person name="Prochnik S."/>
            <person name="Mitros T."/>
            <person name="Policriti A."/>
            <person name="Cipriani G."/>
            <person name="Dondini L."/>
            <person name="Ficklin S."/>
            <person name="Goodstein D.M."/>
            <person name="Xuan P."/>
            <person name="Del Fabbro C."/>
            <person name="Aramini V."/>
            <person name="Copetti D."/>
            <person name="Gonzalez S."/>
            <person name="Horner D.S."/>
            <person name="Falchi R."/>
            <person name="Lucas S."/>
            <person name="Mica E."/>
            <person name="Maldonado J."/>
            <person name="Lazzari B."/>
            <person name="Bielenberg D."/>
            <person name="Pirona R."/>
            <person name="Miculan M."/>
            <person name="Barakat A."/>
            <person name="Testolin R."/>
            <person name="Stella A."/>
            <person name="Tartarini S."/>
            <person name="Tonutti P."/>
            <person name="Arus P."/>
            <person name="Orellana A."/>
            <person name="Wells C."/>
            <person name="Main D."/>
            <person name="Vizzotto G."/>
            <person name="Silva H."/>
            <person name="Salamini F."/>
            <person name="Schmutz J."/>
            <person name="Morgante M."/>
            <person name="Rokhsar D.S."/>
        </authorList>
    </citation>
    <scope>NUCLEOTIDE SEQUENCE [LARGE SCALE GENOMIC DNA]</scope>
    <source>
        <strain evidence="3">cv. Nemared</strain>
    </source>
</reference>
<feature type="chain" id="PRO_5012309823" evidence="1">
    <location>
        <begin position="31"/>
        <end position="115"/>
    </location>
</feature>
<accession>A0A251QLD2</accession>
<protein>
    <submittedName>
        <fullName evidence="2">Uncharacterized protein</fullName>
    </submittedName>
</protein>
<name>A0A251QLD2_PRUPE</name>